<dbReference type="Proteomes" id="UP000253094">
    <property type="component" value="Unassembled WGS sequence"/>
</dbReference>
<gene>
    <name evidence="1" type="ORF">DQ384_04495</name>
</gene>
<evidence type="ECO:0000313" key="1">
    <source>
        <dbReference type="EMBL" id="RCG32740.1"/>
    </source>
</evidence>
<dbReference type="AlphaFoldDB" id="A0A367FSS2"/>
<accession>A0A367FSS2</accession>
<name>A0A367FSS2_9ACTN</name>
<proteinExistence type="predicted"/>
<dbReference type="EMBL" id="QOIL01000002">
    <property type="protein sequence ID" value="RCG32740.1"/>
    <property type="molecule type" value="Genomic_DNA"/>
</dbReference>
<reference evidence="1 2" key="1">
    <citation type="submission" date="2018-06" db="EMBL/GenBank/DDBJ databases">
        <title>Sphaerisporangium craniellae sp. nov., isolated from a marine sponge in the South China Sea.</title>
        <authorList>
            <person name="Li L."/>
        </authorList>
    </citation>
    <scope>NUCLEOTIDE SEQUENCE [LARGE SCALE GENOMIC DNA]</scope>
    <source>
        <strain evidence="1 2">CCTCC AA 208026</strain>
    </source>
</reference>
<organism evidence="1 2">
    <name type="scientific">Sphaerisporangium album</name>
    <dbReference type="NCBI Taxonomy" id="509200"/>
    <lineage>
        <taxon>Bacteria</taxon>
        <taxon>Bacillati</taxon>
        <taxon>Actinomycetota</taxon>
        <taxon>Actinomycetes</taxon>
        <taxon>Streptosporangiales</taxon>
        <taxon>Streptosporangiaceae</taxon>
        <taxon>Sphaerisporangium</taxon>
    </lineage>
</organism>
<comment type="caution">
    <text evidence="1">The sequence shown here is derived from an EMBL/GenBank/DDBJ whole genome shotgun (WGS) entry which is preliminary data.</text>
</comment>
<keyword evidence="2" id="KW-1185">Reference proteome</keyword>
<protein>
    <submittedName>
        <fullName evidence="1">Uncharacterized protein</fullName>
    </submittedName>
</protein>
<sequence length="85" mass="9163">MPPGLKADAQAFAACGQPLLEPLLEVRNVARDDVKGSFTTRRHDEMATGVRQRVAIDTGDAFRAPPQLPAVPVIISRGNFQPQPS</sequence>
<evidence type="ECO:0000313" key="2">
    <source>
        <dbReference type="Proteomes" id="UP000253094"/>
    </source>
</evidence>